<protein>
    <submittedName>
        <fullName evidence="1">Uncharacterized protein</fullName>
    </submittedName>
</protein>
<sequence>MQKNNEICIVGKQQYMLITQTVALSKNPGNSGAKRVMLTPMLFSLQLYYAVTVLAFGKPFSNTGQQVQYRRCQEILSLIHI</sequence>
<gene>
    <name evidence="1" type="ORF">T4B_13499</name>
</gene>
<comment type="caution">
    <text evidence="1">The sequence shown here is derived from an EMBL/GenBank/DDBJ whole genome shotgun (WGS) entry which is preliminary data.</text>
</comment>
<proteinExistence type="predicted"/>
<name>A0A0V1IC38_TRIPS</name>
<dbReference type="Proteomes" id="UP000054805">
    <property type="component" value="Unassembled WGS sequence"/>
</dbReference>
<evidence type="ECO:0000313" key="2">
    <source>
        <dbReference type="Proteomes" id="UP000054805"/>
    </source>
</evidence>
<keyword evidence="2" id="KW-1185">Reference proteome</keyword>
<accession>A0A0V1IC38</accession>
<evidence type="ECO:0000313" key="1">
    <source>
        <dbReference type="EMBL" id="KRZ20385.1"/>
    </source>
</evidence>
<reference evidence="1 2" key="1">
    <citation type="submission" date="2015-01" db="EMBL/GenBank/DDBJ databases">
        <title>Evolution of Trichinella species and genotypes.</title>
        <authorList>
            <person name="Korhonen P.K."/>
            <person name="Edoardo P."/>
            <person name="Giuseppe L.R."/>
            <person name="Gasser R.B."/>
        </authorList>
    </citation>
    <scope>NUCLEOTIDE SEQUENCE [LARGE SCALE GENOMIC DNA]</scope>
    <source>
        <strain evidence="1">ISS588</strain>
    </source>
</reference>
<dbReference type="EMBL" id="JYDS01000242">
    <property type="protein sequence ID" value="KRZ20385.1"/>
    <property type="molecule type" value="Genomic_DNA"/>
</dbReference>
<dbReference type="AlphaFoldDB" id="A0A0V1IC38"/>
<organism evidence="1 2">
    <name type="scientific">Trichinella pseudospiralis</name>
    <name type="common">Parasitic roundworm</name>
    <dbReference type="NCBI Taxonomy" id="6337"/>
    <lineage>
        <taxon>Eukaryota</taxon>
        <taxon>Metazoa</taxon>
        <taxon>Ecdysozoa</taxon>
        <taxon>Nematoda</taxon>
        <taxon>Enoplea</taxon>
        <taxon>Dorylaimia</taxon>
        <taxon>Trichinellida</taxon>
        <taxon>Trichinellidae</taxon>
        <taxon>Trichinella</taxon>
    </lineage>
</organism>